<dbReference type="InterPro" id="IPR033413">
    <property type="entry name" value="DUF5117"/>
</dbReference>
<dbReference type="InterPro" id="IPR034032">
    <property type="entry name" value="Zn_MMP-like_bac"/>
</dbReference>
<dbReference type="SUPFAM" id="SSF55486">
    <property type="entry name" value="Metalloproteases ('zincins'), catalytic domain"/>
    <property type="match status" value="1"/>
</dbReference>
<proteinExistence type="predicted"/>
<dbReference type="Pfam" id="PF17162">
    <property type="entry name" value="DUF5118"/>
    <property type="match status" value="1"/>
</dbReference>
<evidence type="ECO:0000313" key="6">
    <source>
        <dbReference type="Proteomes" id="UP001597460"/>
    </source>
</evidence>
<name>A0ABW5JHM8_9BACT</name>
<evidence type="ECO:0000313" key="5">
    <source>
        <dbReference type="EMBL" id="MFD2531960.1"/>
    </source>
</evidence>
<dbReference type="Pfam" id="PF17148">
    <property type="entry name" value="DUF5117"/>
    <property type="match status" value="1"/>
</dbReference>
<dbReference type="GO" id="GO:0008237">
    <property type="term" value="F:metallopeptidase activity"/>
    <property type="evidence" value="ECO:0007669"/>
    <property type="project" value="UniProtKB-KW"/>
</dbReference>
<accession>A0ABW5JHM8</accession>
<keyword evidence="5" id="KW-0482">Metalloprotease</keyword>
<organism evidence="5 6">
    <name type="scientific">Gracilimonas halophila</name>
    <dbReference type="NCBI Taxonomy" id="1834464"/>
    <lineage>
        <taxon>Bacteria</taxon>
        <taxon>Pseudomonadati</taxon>
        <taxon>Balneolota</taxon>
        <taxon>Balneolia</taxon>
        <taxon>Balneolales</taxon>
        <taxon>Balneolaceae</taxon>
        <taxon>Gracilimonas</taxon>
    </lineage>
</organism>
<evidence type="ECO:0000259" key="4">
    <source>
        <dbReference type="Pfam" id="PF17162"/>
    </source>
</evidence>
<feature type="domain" description="DUF5118" evidence="4">
    <location>
        <begin position="44"/>
        <end position="85"/>
    </location>
</feature>
<feature type="domain" description="EcxA zinc-binding" evidence="2">
    <location>
        <begin position="414"/>
        <end position="718"/>
    </location>
</feature>
<protein>
    <submittedName>
        <fullName evidence="5">Zinc-dependent metalloprotease</fullName>
    </submittedName>
</protein>
<evidence type="ECO:0000259" key="3">
    <source>
        <dbReference type="Pfam" id="PF17148"/>
    </source>
</evidence>
<reference evidence="6" key="1">
    <citation type="journal article" date="2019" name="Int. J. Syst. Evol. Microbiol.">
        <title>The Global Catalogue of Microorganisms (GCM) 10K type strain sequencing project: providing services to taxonomists for standard genome sequencing and annotation.</title>
        <authorList>
            <consortium name="The Broad Institute Genomics Platform"/>
            <consortium name="The Broad Institute Genome Sequencing Center for Infectious Disease"/>
            <person name="Wu L."/>
            <person name="Ma J."/>
        </authorList>
    </citation>
    <scope>NUCLEOTIDE SEQUENCE [LARGE SCALE GENOMIC DNA]</scope>
    <source>
        <strain evidence="6">KCTC 52042</strain>
    </source>
</reference>
<keyword evidence="6" id="KW-1185">Reference proteome</keyword>
<dbReference type="EMBL" id="JBHULI010000022">
    <property type="protein sequence ID" value="MFD2531960.1"/>
    <property type="molecule type" value="Genomic_DNA"/>
</dbReference>
<dbReference type="Proteomes" id="UP001597460">
    <property type="component" value="Unassembled WGS sequence"/>
</dbReference>
<feature type="chain" id="PRO_5045890793" evidence="1">
    <location>
        <begin position="24"/>
        <end position="821"/>
    </location>
</feature>
<feature type="domain" description="DUF5117" evidence="3">
    <location>
        <begin position="98"/>
        <end position="279"/>
    </location>
</feature>
<dbReference type="InterPro" id="IPR032534">
    <property type="entry name" value="EcxA_zinc-bd"/>
</dbReference>
<dbReference type="RefSeq" id="WP_390299945.1">
    <property type="nucleotide sequence ID" value="NZ_JBHULI010000022.1"/>
</dbReference>
<dbReference type="PANTHER" id="PTHR38478:SF1">
    <property type="entry name" value="ZINC DEPENDENT METALLOPROTEASE DOMAIN LIPOPROTEIN"/>
    <property type="match status" value="1"/>
</dbReference>
<keyword evidence="1" id="KW-0732">Signal</keyword>
<dbReference type="Pfam" id="PF16313">
    <property type="entry name" value="DUF4953"/>
    <property type="match status" value="1"/>
</dbReference>
<feature type="signal peptide" evidence="1">
    <location>
        <begin position="1"/>
        <end position="23"/>
    </location>
</feature>
<keyword evidence="5" id="KW-0378">Hydrolase</keyword>
<dbReference type="PROSITE" id="PS51257">
    <property type="entry name" value="PROKAR_LIPOPROTEIN"/>
    <property type="match status" value="1"/>
</dbReference>
<dbReference type="CDD" id="cd04276">
    <property type="entry name" value="ZnMc_MMP_like_2"/>
    <property type="match status" value="1"/>
</dbReference>
<evidence type="ECO:0000256" key="1">
    <source>
        <dbReference type="SAM" id="SignalP"/>
    </source>
</evidence>
<comment type="caution">
    <text evidence="5">The sequence shown here is derived from an EMBL/GenBank/DDBJ whole genome shotgun (WGS) entry which is preliminary data.</text>
</comment>
<dbReference type="PANTHER" id="PTHR38478">
    <property type="entry name" value="PEPTIDASE M1A AND M12B"/>
    <property type="match status" value="1"/>
</dbReference>
<dbReference type="InterPro" id="IPR033428">
    <property type="entry name" value="DUF5118"/>
</dbReference>
<gene>
    <name evidence="5" type="ORF">ACFSVN_05845</name>
</gene>
<keyword evidence="5" id="KW-0645">Protease</keyword>
<sequence length="821" mass="94720">MYFPFKLFSPVSFFLLFSIGIFTGCTTSQQVNDTANLNSGNSISSESSLSEGLFSVYQTEEQLFYEIPDSLLGRDMIIMSRIAKTAQGLGWGGDRLAPQQVVRWEKKNGRILLRGVSYDNSSSQDKPIYQAVQNSNFPTVIAAFDILESTDDRSRINVTDLYLGDTKIFGLQNRHRAEYRVSRLDRNRSFFEFSKSFPTNIEIRTVLTYEAAEPPSQERTGSISLEVNHSMILLPKEPMRPRLYDERVAMINVSQTDYGDDAQFSKVKRYVTRFRLEPKDPEAYKRGELVEPVKPIVFYIDPATPEKWRPYFIEGVNQWKEAFEAAGFKNAIRAEMAPEDDPEFSMLDARYSVIRYVANPIHSANAGPDVVDPRSGETIRAHMNMYHNIMKRIHWLSLSQTGPRNPAVQKLTVSTEEMGNYLQYVVSHEMAHALGYPHNQRANTAYSIEDLRSPEFTNTYGNSASVVGRTRYNYVAQPEDGDVRVHRSVGEYDVWAIKWAYTAFPEASSAEEEKEILDEWVLENADDPARQFGYGNDDFDPTQITESIGDDWVRASELGMKNLHRIVPNLVDWMGVEGENYDEVMMRYMQMYMQWGRLTERVIAAIGGYIEELKTYGQPGVVYTEISREEQKRSMDFLSEHLFETPEWLIDKDLLRRFEHVGVVERIRWFQTSGLNALLSPHRLERLVEQHAVLGEEAYGPAEMLDDLRNSIWKELNNNSEIDTYRRNLQNAWLDQVAYLLLEAKAEARNPPGDYRPEYGNEELRTDFHIQQSDLRALLFEQLDILKNDIESTLRTSNERYNKAHLNFVLHRVDQILAEIS</sequence>
<evidence type="ECO:0000259" key="2">
    <source>
        <dbReference type="Pfam" id="PF16313"/>
    </source>
</evidence>